<keyword evidence="5" id="KW-1185">Reference proteome</keyword>
<accession>A0A1E8Q823</accession>
<dbReference type="PANTHER" id="PTHR30055">
    <property type="entry name" value="HTH-TYPE TRANSCRIPTIONAL REGULATOR RUTR"/>
    <property type="match status" value="1"/>
</dbReference>
<comment type="caution">
    <text evidence="4">The sequence shown here is derived from an EMBL/GenBank/DDBJ whole genome shotgun (WGS) entry which is preliminary data.</text>
</comment>
<evidence type="ECO:0000256" key="1">
    <source>
        <dbReference type="ARBA" id="ARBA00023125"/>
    </source>
</evidence>
<keyword evidence="1 2" id="KW-0238">DNA-binding</keyword>
<dbReference type="InterPro" id="IPR009057">
    <property type="entry name" value="Homeodomain-like_sf"/>
</dbReference>
<dbReference type="Proteomes" id="UP000178953">
    <property type="component" value="Unassembled WGS sequence"/>
</dbReference>
<evidence type="ECO:0000313" key="4">
    <source>
        <dbReference type="EMBL" id="OFJ54793.1"/>
    </source>
</evidence>
<dbReference type="InterPro" id="IPR050109">
    <property type="entry name" value="HTH-type_TetR-like_transc_reg"/>
</dbReference>
<dbReference type="InterPro" id="IPR001647">
    <property type="entry name" value="HTH_TetR"/>
</dbReference>
<evidence type="ECO:0000256" key="2">
    <source>
        <dbReference type="PROSITE-ProRule" id="PRU00335"/>
    </source>
</evidence>
<proteinExistence type="predicted"/>
<dbReference type="RefSeq" id="WP_070352082.1">
    <property type="nucleotide sequence ID" value="NZ_MCHX01000009.1"/>
</dbReference>
<protein>
    <recommendedName>
        <fullName evidence="3">HTH tetR-type domain-containing protein</fullName>
    </recommendedName>
</protein>
<reference evidence="4 5" key="1">
    <citation type="submission" date="2016-09" db="EMBL/GenBank/DDBJ databases">
        <title>genome sequence of Mycobacterium sp. 739 SCH.</title>
        <authorList>
            <person name="Greninger A.L."/>
            <person name="Qin X."/>
            <person name="Jerome K."/>
            <person name="Vora S."/>
            <person name="Quinn K."/>
        </authorList>
    </citation>
    <scope>NUCLEOTIDE SEQUENCE [LARGE SCALE GENOMIC DNA]</scope>
    <source>
        <strain evidence="4 5">SCH</strain>
    </source>
</reference>
<dbReference type="PROSITE" id="PS50977">
    <property type="entry name" value="HTH_TETR_2"/>
    <property type="match status" value="1"/>
</dbReference>
<organism evidence="4 5">
    <name type="scientific">Mycolicibacterium grossiae</name>
    <dbReference type="NCBI Taxonomy" id="1552759"/>
    <lineage>
        <taxon>Bacteria</taxon>
        <taxon>Bacillati</taxon>
        <taxon>Actinomycetota</taxon>
        <taxon>Actinomycetes</taxon>
        <taxon>Mycobacteriales</taxon>
        <taxon>Mycobacteriaceae</taxon>
        <taxon>Mycolicibacterium</taxon>
    </lineage>
</organism>
<name>A0A1E8Q823_9MYCO</name>
<dbReference type="SUPFAM" id="SSF48498">
    <property type="entry name" value="Tetracyclin repressor-like, C-terminal domain"/>
    <property type="match status" value="1"/>
</dbReference>
<dbReference type="Pfam" id="PF00440">
    <property type="entry name" value="TetR_N"/>
    <property type="match status" value="1"/>
</dbReference>
<feature type="domain" description="HTH tetR-type" evidence="3">
    <location>
        <begin position="10"/>
        <end position="70"/>
    </location>
</feature>
<gene>
    <name evidence="4" type="ORF">BEL07_05405</name>
</gene>
<evidence type="ECO:0000313" key="5">
    <source>
        <dbReference type="Proteomes" id="UP000178953"/>
    </source>
</evidence>
<dbReference type="InterPro" id="IPR036271">
    <property type="entry name" value="Tet_transcr_reg_TetR-rel_C_sf"/>
</dbReference>
<dbReference type="SUPFAM" id="SSF46689">
    <property type="entry name" value="Homeodomain-like"/>
    <property type="match status" value="1"/>
</dbReference>
<evidence type="ECO:0000259" key="3">
    <source>
        <dbReference type="PROSITE" id="PS50977"/>
    </source>
</evidence>
<dbReference type="GO" id="GO:0003700">
    <property type="term" value="F:DNA-binding transcription factor activity"/>
    <property type="evidence" value="ECO:0007669"/>
    <property type="project" value="TreeGrafter"/>
</dbReference>
<dbReference type="EMBL" id="MCHX01000009">
    <property type="protein sequence ID" value="OFJ54793.1"/>
    <property type="molecule type" value="Genomic_DNA"/>
</dbReference>
<dbReference type="Gene3D" id="1.10.357.10">
    <property type="entry name" value="Tetracycline Repressor, domain 2"/>
    <property type="match status" value="1"/>
</dbReference>
<dbReference type="AlphaFoldDB" id="A0A1E8Q823"/>
<dbReference type="GO" id="GO:0000976">
    <property type="term" value="F:transcription cis-regulatory region binding"/>
    <property type="evidence" value="ECO:0007669"/>
    <property type="project" value="TreeGrafter"/>
</dbReference>
<dbReference type="PANTHER" id="PTHR30055:SF226">
    <property type="entry name" value="HTH-TYPE TRANSCRIPTIONAL REGULATOR PKSA"/>
    <property type="match status" value="1"/>
</dbReference>
<sequence>MVDDGRAQRSDTRGRILDAACDIAKAGDGTRVSVRAVAARAGVGLGTLRHHFPTQGELLNAVLASIYQEALPDERIRDSSAPPKDRLLECLRHILAPVGVEGRAREVWAGLFRAFIDPAAADGRDVGYLALERQTLGRIESWLSILVDEGSLARGDNAFRARFLVTVLNGLAVQRALPSVTAPLDDVENAVLLTAVGALGDFR</sequence>
<feature type="DNA-binding region" description="H-T-H motif" evidence="2">
    <location>
        <begin position="33"/>
        <end position="52"/>
    </location>
</feature>